<feature type="region of interest" description="Disordered" evidence="1">
    <location>
        <begin position="1"/>
        <end position="33"/>
    </location>
</feature>
<dbReference type="InterPro" id="IPR013096">
    <property type="entry name" value="Cupin_2"/>
</dbReference>
<name>A0A3N0DU94_9ACTN</name>
<dbReference type="InterPro" id="IPR011051">
    <property type="entry name" value="RmlC_Cupin_sf"/>
</dbReference>
<protein>
    <submittedName>
        <fullName evidence="3">Cupin domain-containing protein</fullName>
    </submittedName>
</protein>
<evidence type="ECO:0000259" key="2">
    <source>
        <dbReference type="Pfam" id="PF07883"/>
    </source>
</evidence>
<dbReference type="Gene3D" id="2.60.120.10">
    <property type="entry name" value="Jelly Rolls"/>
    <property type="match status" value="1"/>
</dbReference>
<gene>
    <name evidence="3" type="ORF">EFL95_09215</name>
</gene>
<reference evidence="3 4" key="1">
    <citation type="submission" date="2018-11" db="EMBL/GenBank/DDBJ databases">
        <authorList>
            <person name="Li F."/>
        </authorList>
    </citation>
    <scope>NUCLEOTIDE SEQUENCE [LARGE SCALE GENOMIC DNA]</scope>
    <source>
        <strain evidence="3 4">KIS18-7</strain>
    </source>
</reference>
<dbReference type="EMBL" id="RJSG01000002">
    <property type="protein sequence ID" value="RNL79197.1"/>
    <property type="molecule type" value="Genomic_DNA"/>
</dbReference>
<evidence type="ECO:0000313" key="4">
    <source>
        <dbReference type="Proteomes" id="UP000277094"/>
    </source>
</evidence>
<comment type="caution">
    <text evidence="3">The sequence shown here is derived from an EMBL/GenBank/DDBJ whole genome shotgun (WGS) entry which is preliminary data.</text>
</comment>
<dbReference type="InterPro" id="IPR014710">
    <property type="entry name" value="RmlC-like_jellyroll"/>
</dbReference>
<accession>A0A3N0DU94</accession>
<dbReference type="PANTHER" id="PTHR36440:SF1">
    <property type="entry name" value="PUTATIVE (AFU_ORTHOLOGUE AFUA_8G07350)-RELATED"/>
    <property type="match status" value="1"/>
</dbReference>
<evidence type="ECO:0000313" key="3">
    <source>
        <dbReference type="EMBL" id="RNL79197.1"/>
    </source>
</evidence>
<dbReference type="Pfam" id="PF07883">
    <property type="entry name" value="Cupin_2"/>
    <property type="match status" value="1"/>
</dbReference>
<dbReference type="SUPFAM" id="SSF51182">
    <property type="entry name" value="RmlC-like cupins"/>
    <property type="match status" value="1"/>
</dbReference>
<dbReference type="RefSeq" id="WP_123233699.1">
    <property type="nucleotide sequence ID" value="NZ_RJSG01000002.1"/>
</dbReference>
<dbReference type="Proteomes" id="UP000277094">
    <property type="component" value="Unassembled WGS sequence"/>
</dbReference>
<dbReference type="PANTHER" id="PTHR36440">
    <property type="entry name" value="PUTATIVE (AFU_ORTHOLOGUE AFUA_8G07350)-RELATED"/>
    <property type="match status" value="1"/>
</dbReference>
<organism evidence="3 4">
    <name type="scientific">Nocardioides marmorisolisilvae</name>
    <dbReference type="NCBI Taxonomy" id="1542737"/>
    <lineage>
        <taxon>Bacteria</taxon>
        <taxon>Bacillati</taxon>
        <taxon>Actinomycetota</taxon>
        <taxon>Actinomycetes</taxon>
        <taxon>Propionibacteriales</taxon>
        <taxon>Nocardioidaceae</taxon>
        <taxon>Nocardioides</taxon>
    </lineage>
</organism>
<keyword evidence="4" id="KW-1185">Reference proteome</keyword>
<dbReference type="InterPro" id="IPR053146">
    <property type="entry name" value="QDO-like"/>
</dbReference>
<feature type="domain" description="Cupin type-2" evidence="2">
    <location>
        <begin position="53"/>
        <end position="121"/>
    </location>
</feature>
<sequence>MSYPAPQYDGPGERSAFGRVSSDPPDLGTPPGNTVDYLATHAATDGAFGLYRWNFGPHVSGPDPHFHKTVSESFYILSGTVLIHDGDGWKPQAPGDFVHVPPGGIHGFKNESGEPASMLLLFTPGAPREEYFETLFAGGTATMTEEEKAAFFLRHDNYWL</sequence>
<proteinExistence type="predicted"/>
<dbReference type="OrthoDB" id="5243731at2"/>
<evidence type="ECO:0000256" key="1">
    <source>
        <dbReference type="SAM" id="MobiDB-lite"/>
    </source>
</evidence>
<dbReference type="AlphaFoldDB" id="A0A3N0DU94"/>